<keyword evidence="5" id="KW-0560">Oxidoreductase</keyword>
<keyword evidence="9" id="KW-1185">Reference proteome</keyword>
<dbReference type="Pfam" id="PF00067">
    <property type="entry name" value="p450"/>
    <property type="match status" value="1"/>
</dbReference>
<dbReference type="PANTHER" id="PTHR24279">
    <property type="entry name" value="CYTOCHROME P450"/>
    <property type="match status" value="1"/>
</dbReference>
<protein>
    <submittedName>
        <fullName evidence="10">LETM1 domain-containing protein</fullName>
    </submittedName>
</protein>
<name>A0A183GTJ7_HELPZ</name>
<dbReference type="GO" id="GO:0005506">
    <property type="term" value="F:iron ion binding"/>
    <property type="evidence" value="ECO:0007669"/>
    <property type="project" value="InterPro"/>
</dbReference>
<reference evidence="8 9" key="1">
    <citation type="submission" date="2018-11" db="EMBL/GenBank/DDBJ databases">
        <authorList>
            <consortium name="Pathogen Informatics"/>
        </authorList>
    </citation>
    <scope>NUCLEOTIDE SEQUENCE [LARGE SCALE GENOMIC DNA]</scope>
</reference>
<dbReference type="GO" id="GO:0016705">
    <property type="term" value="F:oxidoreductase activity, acting on paired donors, with incorporation or reduction of molecular oxygen"/>
    <property type="evidence" value="ECO:0007669"/>
    <property type="project" value="InterPro"/>
</dbReference>
<dbReference type="InterPro" id="IPR050479">
    <property type="entry name" value="CYP11_CYP27_families"/>
</dbReference>
<evidence type="ECO:0000313" key="10">
    <source>
        <dbReference type="WBParaSite" id="HPBE_0002601701-mRNA-1"/>
    </source>
</evidence>
<dbReference type="GO" id="GO:0020037">
    <property type="term" value="F:heme binding"/>
    <property type="evidence" value="ECO:0007669"/>
    <property type="project" value="InterPro"/>
</dbReference>
<dbReference type="Proteomes" id="UP000050761">
    <property type="component" value="Unassembled WGS sequence"/>
</dbReference>
<evidence type="ECO:0000313" key="9">
    <source>
        <dbReference type="Proteomes" id="UP000050761"/>
    </source>
</evidence>
<evidence type="ECO:0000256" key="2">
    <source>
        <dbReference type="ARBA" id="ARBA00010617"/>
    </source>
</evidence>
<comment type="cofactor">
    <cofactor evidence="1">
        <name>heme</name>
        <dbReference type="ChEBI" id="CHEBI:30413"/>
    </cofactor>
</comment>
<sequence>MKRCAIAATSTVASSATCPMGSSSSSTVVDSAAQPRPFKEIPGPNTFSRLFGRNRYLPFTNEVANALVKHIKDESEKSRSGEVDLRSIAGRWALEAAALTTFEKRIGALAERVEWADQLVNLNRSIFKLSAILKFAFPLYRYVWTPKWKKMVDLEDRFYREADSLIDEAIDKLHGSTQSEEEMKFASLLINRKELNVKDVKIILLSMFSDGLSTVSESWSNRMLKDFHFFRAGELVANVPGKGKTLTSVGHHKSSSNNRHHFHVELDIFHVKLDTLLGLSL</sequence>
<dbReference type="PANTHER" id="PTHR24279:SF120">
    <property type="entry name" value="CYTOCHROME P450"/>
    <property type="match status" value="1"/>
</dbReference>
<evidence type="ECO:0000256" key="3">
    <source>
        <dbReference type="ARBA" id="ARBA00022617"/>
    </source>
</evidence>
<keyword evidence="4" id="KW-0479">Metal-binding</keyword>
<keyword evidence="6" id="KW-0408">Iron</keyword>
<accession>A0A183GTJ7</accession>
<comment type="similarity">
    <text evidence="2">Belongs to the cytochrome P450 family.</text>
</comment>
<dbReference type="GO" id="GO:0004497">
    <property type="term" value="F:monooxygenase activity"/>
    <property type="evidence" value="ECO:0007669"/>
    <property type="project" value="UniProtKB-KW"/>
</dbReference>
<accession>A0A3P8EF82</accession>
<dbReference type="InterPro" id="IPR036396">
    <property type="entry name" value="Cyt_P450_sf"/>
</dbReference>
<evidence type="ECO:0000256" key="7">
    <source>
        <dbReference type="ARBA" id="ARBA00023033"/>
    </source>
</evidence>
<gene>
    <name evidence="8" type="ORF">HPBE_LOCUS26015</name>
</gene>
<dbReference type="EMBL" id="UZAH01039027">
    <property type="protein sequence ID" value="VDP55221.1"/>
    <property type="molecule type" value="Genomic_DNA"/>
</dbReference>
<dbReference type="SUPFAM" id="SSF48264">
    <property type="entry name" value="Cytochrome P450"/>
    <property type="match status" value="1"/>
</dbReference>
<dbReference type="InterPro" id="IPR001128">
    <property type="entry name" value="Cyt_P450"/>
</dbReference>
<reference evidence="10" key="2">
    <citation type="submission" date="2019-09" db="UniProtKB">
        <authorList>
            <consortium name="WormBaseParasite"/>
        </authorList>
    </citation>
    <scope>IDENTIFICATION</scope>
</reference>
<organism evidence="9 10">
    <name type="scientific">Heligmosomoides polygyrus</name>
    <name type="common">Parasitic roundworm</name>
    <dbReference type="NCBI Taxonomy" id="6339"/>
    <lineage>
        <taxon>Eukaryota</taxon>
        <taxon>Metazoa</taxon>
        <taxon>Ecdysozoa</taxon>
        <taxon>Nematoda</taxon>
        <taxon>Chromadorea</taxon>
        <taxon>Rhabditida</taxon>
        <taxon>Rhabditina</taxon>
        <taxon>Rhabditomorpha</taxon>
        <taxon>Strongyloidea</taxon>
        <taxon>Heligmosomidae</taxon>
        <taxon>Heligmosomoides</taxon>
    </lineage>
</organism>
<evidence type="ECO:0000256" key="4">
    <source>
        <dbReference type="ARBA" id="ARBA00022723"/>
    </source>
</evidence>
<evidence type="ECO:0000256" key="6">
    <source>
        <dbReference type="ARBA" id="ARBA00023004"/>
    </source>
</evidence>
<dbReference type="WBParaSite" id="HPBE_0002601701-mRNA-1">
    <property type="protein sequence ID" value="HPBE_0002601701-mRNA-1"/>
    <property type="gene ID" value="HPBE_0002601701"/>
</dbReference>
<keyword evidence="3" id="KW-0349">Heme</keyword>
<proteinExistence type="inferred from homology"/>
<dbReference type="OrthoDB" id="3945418at2759"/>
<dbReference type="AlphaFoldDB" id="A0A183GTJ7"/>
<keyword evidence="7" id="KW-0503">Monooxygenase</keyword>
<dbReference type="Gene3D" id="1.10.630.10">
    <property type="entry name" value="Cytochrome P450"/>
    <property type="match status" value="1"/>
</dbReference>
<evidence type="ECO:0000256" key="5">
    <source>
        <dbReference type="ARBA" id="ARBA00023002"/>
    </source>
</evidence>
<evidence type="ECO:0000313" key="8">
    <source>
        <dbReference type="EMBL" id="VDP55221.1"/>
    </source>
</evidence>
<evidence type="ECO:0000256" key="1">
    <source>
        <dbReference type="ARBA" id="ARBA00001971"/>
    </source>
</evidence>